<feature type="compositionally biased region" description="Basic and acidic residues" evidence="1">
    <location>
        <begin position="164"/>
        <end position="178"/>
    </location>
</feature>
<dbReference type="Proteomes" id="UP001153076">
    <property type="component" value="Unassembled WGS sequence"/>
</dbReference>
<feature type="region of interest" description="Disordered" evidence="1">
    <location>
        <begin position="164"/>
        <end position="211"/>
    </location>
</feature>
<organism evidence="2 3">
    <name type="scientific">Carnegiea gigantea</name>
    <dbReference type="NCBI Taxonomy" id="171969"/>
    <lineage>
        <taxon>Eukaryota</taxon>
        <taxon>Viridiplantae</taxon>
        <taxon>Streptophyta</taxon>
        <taxon>Embryophyta</taxon>
        <taxon>Tracheophyta</taxon>
        <taxon>Spermatophyta</taxon>
        <taxon>Magnoliopsida</taxon>
        <taxon>eudicotyledons</taxon>
        <taxon>Gunneridae</taxon>
        <taxon>Pentapetalae</taxon>
        <taxon>Caryophyllales</taxon>
        <taxon>Cactineae</taxon>
        <taxon>Cactaceae</taxon>
        <taxon>Cactoideae</taxon>
        <taxon>Echinocereeae</taxon>
        <taxon>Carnegiea</taxon>
    </lineage>
</organism>
<evidence type="ECO:0000313" key="3">
    <source>
        <dbReference type="Proteomes" id="UP001153076"/>
    </source>
</evidence>
<sequence>MGWAGDMEFIRRLRPCLAPHSLLRGKELEQGIKRDLEDQPGQCKLVLTAWISFERRILGKRLLGRRKKIGPFTTNVSPKLKDYFEELIKRNDIDVRCHSIMNEQENLPIANERENPISNGPNLLKVTWFRNAFFTLKRLVQLRFIHLKAGEGFFLSPKKKKDSSLKESRDVHRSRTGPDRTGPAWTEDRIRPRWGPRTGPAKTRTGPRPDRIWTGPILDTFEIIWVMTHEPIHYKPFSPNLTSSLILMVNMVL</sequence>
<accession>A0A9Q1QAE2</accession>
<dbReference type="EMBL" id="JAKOGI010000480">
    <property type="protein sequence ID" value="KAJ8434384.1"/>
    <property type="molecule type" value="Genomic_DNA"/>
</dbReference>
<evidence type="ECO:0000313" key="2">
    <source>
        <dbReference type="EMBL" id="KAJ8434384.1"/>
    </source>
</evidence>
<gene>
    <name evidence="2" type="ORF">Cgig2_014231</name>
</gene>
<dbReference type="AlphaFoldDB" id="A0A9Q1QAE2"/>
<evidence type="ECO:0000256" key="1">
    <source>
        <dbReference type="SAM" id="MobiDB-lite"/>
    </source>
</evidence>
<proteinExistence type="predicted"/>
<reference evidence="2" key="1">
    <citation type="submission" date="2022-04" db="EMBL/GenBank/DDBJ databases">
        <title>Carnegiea gigantea Genome sequencing and assembly v2.</title>
        <authorList>
            <person name="Copetti D."/>
            <person name="Sanderson M.J."/>
            <person name="Burquez A."/>
            <person name="Wojciechowski M.F."/>
        </authorList>
    </citation>
    <scope>NUCLEOTIDE SEQUENCE</scope>
    <source>
        <strain evidence="2">SGP5-SGP5p</strain>
        <tissue evidence="2">Aerial part</tissue>
    </source>
</reference>
<name>A0A9Q1QAE2_9CARY</name>
<comment type="caution">
    <text evidence="2">The sequence shown here is derived from an EMBL/GenBank/DDBJ whole genome shotgun (WGS) entry which is preliminary data.</text>
</comment>
<keyword evidence="3" id="KW-1185">Reference proteome</keyword>
<protein>
    <submittedName>
        <fullName evidence="2">Uncharacterized protein</fullName>
    </submittedName>
</protein>